<protein>
    <submittedName>
        <fullName evidence="2">Uncharacterized protein</fullName>
    </submittedName>
</protein>
<sequence>MEAGSPSRPRRPRVVVAPLARPRAGGDLEGRAGPARPRGHGAPQRVHPLRALVHLHQRRRRRGSALAAQEQRGGNRPPGARLLALRRPPRPVQRLRRGRPLDPHRPDRGAGGGRRLRQSLRRGVGPRDLAREVQRLTTDDQSAHGHVTSLLGSGGPRQDRRAPEADDARCWPDGPGAG</sequence>
<feature type="compositionally biased region" description="Low complexity" evidence="1">
    <location>
        <begin position="31"/>
        <end position="43"/>
    </location>
</feature>
<feature type="compositionally biased region" description="Low complexity" evidence="1">
    <location>
        <begin position="14"/>
        <end position="23"/>
    </location>
</feature>
<keyword evidence="3" id="KW-1185">Reference proteome</keyword>
<feature type="compositionally biased region" description="Low complexity" evidence="1">
    <location>
        <begin position="77"/>
        <end position="86"/>
    </location>
</feature>
<organism evidence="2 3">
    <name type="scientific">Actinacidiphila bryophytorum</name>
    <dbReference type="NCBI Taxonomy" id="1436133"/>
    <lineage>
        <taxon>Bacteria</taxon>
        <taxon>Bacillati</taxon>
        <taxon>Actinomycetota</taxon>
        <taxon>Actinomycetes</taxon>
        <taxon>Kitasatosporales</taxon>
        <taxon>Streptomycetaceae</taxon>
        <taxon>Actinacidiphila</taxon>
    </lineage>
</organism>
<feature type="compositionally biased region" description="Basic and acidic residues" evidence="1">
    <location>
        <begin position="128"/>
        <end position="143"/>
    </location>
</feature>
<reference evidence="2" key="1">
    <citation type="submission" date="2021-06" db="EMBL/GenBank/DDBJ databases">
        <authorList>
            <person name="Arsene-Ploetze F."/>
        </authorList>
    </citation>
    <scope>NUCLEOTIDE SEQUENCE</scope>
    <source>
        <strain evidence="2">SBRY1</strain>
    </source>
</reference>
<feature type="region of interest" description="Disordered" evidence="1">
    <location>
        <begin position="1"/>
        <end position="178"/>
    </location>
</feature>
<feature type="compositionally biased region" description="Basic and acidic residues" evidence="1">
    <location>
        <begin position="157"/>
        <end position="170"/>
    </location>
</feature>
<feature type="compositionally biased region" description="Basic residues" evidence="1">
    <location>
        <begin position="87"/>
        <end position="98"/>
    </location>
</feature>
<feature type="compositionally biased region" description="Basic and acidic residues" evidence="1">
    <location>
        <begin position="99"/>
        <end position="108"/>
    </location>
</feature>
<accession>A0A9W4H475</accession>
<dbReference type="AlphaFoldDB" id="A0A9W4H475"/>
<dbReference type="EMBL" id="CAJVAX010000019">
    <property type="protein sequence ID" value="CAG7649349.1"/>
    <property type="molecule type" value="Genomic_DNA"/>
</dbReference>
<proteinExistence type="predicted"/>
<comment type="caution">
    <text evidence="2">The sequence shown here is derived from an EMBL/GenBank/DDBJ whole genome shotgun (WGS) entry which is preliminary data.</text>
</comment>
<evidence type="ECO:0000313" key="3">
    <source>
        <dbReference type="Proteomes" id="UP001153328"/>
    </source>
</evidence>
<evidence type="ECO:0000256" key="1">
    <source>
        <dbReference type="SAM" id="MobiDB-lite"/>
    </source>
</evidence>
<evidence type="ECO:0000313" key="2">
    <source>
        <dbReference type="EMBL" id="CAG7649349.1"/>
    </source>
</evidence>
<dbReference type="Proteomes" id="UP001153328">
    <property type="component" value="Unassembled WGS sequence"/>
</dbReference>
<name>A0A9W4H475_9ACTN</name>
<feature type="compositionally biased region" description="Basic residues" evidence="1">
    <location>
        <begin position="53"/>
        <end position="63"/>
    </location>
</feature>
<gene>
    <name evidence="2" type="ORF">SBRY_50074</name>
</gene>